<gene>
    <name evidence="1" type="ORF">O9A_01100</name>
</gene>
<dbReference type="EMBL" id="AHPL01000010">
    <property type="protein sequence ID" value="KEC54486.1"/>
    <property type="molecule type" value="Genomic_DNA"/>
</dbReference>
<keyword evidence="2" id="KW-1185">Reference proteome</keyword>
<organism evidence="1 2">
    <name type="scientific">Bartonella koehlerae C-29</name>
    <dbReference type="NCBI Taxonomy" id="1134510"/>
    <lineage>
        <taxon>Bacteria</taxon>
        <taxon>Pseudomonadati</taxon>
        <taxon>Pseudomonadota</taxon>
        <taxon>Alphaproteobacteria</taxon>
        <taxon>Hyphomicrobiales</taxon>
        <taxon>Bartonellaceae</taxon>
        <taxon>Bartonella</taxon>
    </lineage>
</organism>
<accession>A0A067W6Q1</accession>
<name>A0A067W6Q1_9HYPH</name>
<comment type="caution">
    <text evidence="1">The sequence shown here is derived from an EMBL/GenBank/DDBJ whole genome shotgun (WGS) entry which is preliminary data.</text>
</comment>
<dbReference type="HOGENOM" id="CLU_3247768_0_0_5"/>
<reference evidence="1 2" key="1">
    <citation type="submission" date="2012-04" db="EMBL/GenBank/DDBJ databases">
        <title>The Genome Sequence of Bartonella koehlerae C-29.</title>
        <authorList>
            <consortium name="The Broad Institute Genome Sequencing Platform"/>
            <consortium name="The Broad Institute Genome Sequencing Center for Infectious Disease"/>
            <person name="Feldgarden M."/>
            <person name="Kirby J."/>
            <person name="Kosoy M."/>
            <person name="Birtles R."/>
            <person name="Probert W.S."/>
            <person name="Chiaraviglio L."/>
            <person name="Walker B."/>
            <person name="Young S.K."/>
            <person name="Zeng Q."/>
            <person name="Gargeya S."/>
            <person name="Fitzgerald M."/>
            <person name="Haas B."/>
            <person name="Abouelleil A."/>
            <person name="Alvarado L."/>
            <person name="Arachchi H.M."/>
            <person name="Berlin A.M."/>
            <person name="Chapman S.B."/>
            <person name="Goldberg J."/>
            <person name="Griggs A."/>
            <person name="Gujja S."/>
            <person name="Hansen M."/>
            <person name="Howarth C."/>
            <person name="Imamovic A."/>
            <person name="Larimer J."/>
            <person name="McCowen C."/>
            <person name="Montmayeur A."/>
            <person name="Murphy C."/>
            <person name="Neiman D."/>
            <person name="Pearson M."/>
            <person name="Priest M."/>
            <person name="Roberts A."/>
            <person name="Saif S."/>
            <person name="Shea T."/>
            <person name="Sisk P."/>
            <person name="Sykes S."/>
            <person name="Wortman J."/>
            <person name="Nusbaum C."/>
            <person name="Birren B."/>
        </authorList>
    </citation>
    <scope>NUCLEOTIDE SEQUENCE [LARGE SCALE GENOMIC DNA]</scope>
    <source>
        <strain evidence="1 2">C-29</strain>
    </source>
</reference>
<dbReference type="AlphaFoldDB" id="A0A067W6Q1"/>
<evidence type="ECO:0000313" key="2">
    <source>
        <dbReference type="Proteomes" id="UP000027015"/>
    </source>
</evidence>
<evidence type="ECO:0000313" key="1">
    <source>
        <dbReference type="EMBL" id="KEC54486.1"/>
    </source>
</evidence>
<protein>
    <submittedName>
        <fullName evidence="1">Uncharacterized protein</fullName>
    </submittedName>
</protein>
<dbReference type="Proteomes" id="UP000027015">
    <property type="component" value="Unassembled WGS sequence"/>
</dbReference>
<proteinExistence type="predicted"/>
<sequence length="42" mass="5152">MPIMNYLKWFFLYTQPTWVVHVNGFYCYPARNRRVASSRPKI</sequence>